<feature type="region of interest" description="Disordered" evidence="1">
    <location>
        <begin position="1"/>
        <end position="20"/>
    </location>
</feature>
<evidence type="ECO:0000313" key="2">
    <source>
        <dbReference type="EMBL" id="PTB60711.1"/>
    </source>
</evidence>
<organism evidence="2 3">
    <name type="scientific">Trichoderma harzianum CBS 226.95</name>
    <dbReference type="NCBI Taxonomy" id="983964"/>
    <lineage>
        <taxon>Eukaryota</taxon>
        <taxon>Fungi</taxon>
        <taxon>Dikarya</taxon>
        <taxon>Ascomycota</taxon>
        <taxon>Pezizomycotina</taxon>
        <taxon>Sordariomycetes</taxon>
        <taxon>Hypocreomycetidae</taxon>
        <taxon>Hypocreales</taxon>
        <taxon>Hypocreaceae</taxon>
        <taxon>Trichoderma</taxon>
    </lineage>
</organism>
<dbReference type="AlphaFoldDB" id="A0A2T4AUJ2"/>
<dbReference type="RefSeq" id="XP_024780388.1">
    <property type="nucleotide sequence ID" value="XM_024913239.1"/>
</dbReference>
<dbReference type="EMBL" id="KZ679675">
    <property type="protein sequence ID" value="PTB60711.1"/>
    <property type="molecule type" value="Genomic_DNA"/>
</dbReference>
<name>A0A2T4AUJ2_TRIHA</name>
<evidence type="ECO:0000313" key="3">
    <source>
        <dbReference type="Proteomes" id="UP000241690"/>
    </source>
</evidence>
<dbReference type="GeneID" id="36621800"/>
<gene>
    <name evidence="2" type="ORF">M431DRAFT_194267</name>
</gene>
<dbReference type="Proteomes" id="UP000241690">
    <property type="component" value="Unassembled WGS sequence"/>
</dbReference>
<sequence>MTTATDQRRKRNGRGTVQHSHMRRAGFSSSLISLHFPVWSFARRQASECYHHCLSEQRLVGLVTDFPLDIKYHLPHTPGWREGVSIVAEFLYRTSRYTSPLPNFPPAATESGMELAPTKSLPFDPRSFWRAGDHLGRFDVTPSIQARQITPKLQGYLAC</sequence>
<proteinExistence type="predicted"/>
<reference evidence="2 3" key="1">
    <citation type="submission" date="2016-07" db="EMBL/GenBank/DDBJ databases">
        <title>Multiple horizontal gene transfer events from other fungi enriched the ability of initially mycotrophic Trichoderma (Ascomycota) to feed on dead plant biomass.</title>
        <authorList>
            <consortium name="DOE Joint Genome Institute"/>
            <person name="Aerts A."/>
            <person name="Atanasova L."/>
            <person name="Chenthamara K."/>
            <person name="Zhang J."/>
            <person name="Grujic M."/>
            <person name="Henrissat B."/>
            <person name="Kuo A."/>
            <person name="Salamov A."/>
            <person name="Lipzen A."/>
            <person name="Labutti K."/>
            <person name="Barry K."/>
            <person name="Miao Y."/>
            <person name="Rahimi M.J."/>
            <person name="Shen Q."/>
            <person name="Grigoriev I.V."/>
            <person name="Kubicek C.P."/>
            <person name="Druzhinina I.S."/>
        </authorList>
    </citation>
    <scope>NUCLEOTIDE SEQUENCE [LARGE SCALE GENOMIC DNA]</scope>
    <source>
        <strain evidence="2 3">CBS 226.95</strain>
    </source>
</reference>
<evidence type="ECO:0000256" key="1">
    <source>
        <dbReference type="SAM" id="MobiDB-lite"/>
    </source>
</evidence>
<accession>A0A2T4AUJ2</accession>
<keyword evidence="3" id="KW-1185">Reference proteome</keyword>
<protein>
    <submittedName>
        <fullName evidence="2">Uncharacterized protein</fullName>
    </submittedName>
</protein>